<accession>A0ABX1SK81</accession>
<evidence type="ECO:0000313" key="8">
    <source>
        <dbReference type="Proteomes" id="UP000820669"/>
    </source>
</evidence>
<keyword evidence="8" id="KW-1185">Reference proteome</keyword>
<evidence type="ECO:0000313" key="7">
    <source>
        <dbReference type="EMBL" id="NMI01937.1"/>
    </source>
</evidence>
<proteinExistence type="predicted"/>
<protein>
    <recommendedName>
        <fullName evidence="5">glycine oxidase</fullName>
        <ecNumber evidence="5">1.4.3.19</ecNumber>
    </recommendedName>
</protein>
<dbReference type="EC" id="1.4.3.19" evidence="5"/>
<gene>
    <name evidence="7" type="primary">thiO</name>
    <name evidence="7" type="ORF">HF526_32260</name>
</gene>
<keyword evidence="2" id="KW-0784">Thiamine biosynthesis</keyword>
<dbReference type="Gene3D" id="3.30.9.10">
    <property type="entry name" value="D-Amino Acid Oxidase, subunit A, domain 2"/>
    <property type="match status" value="1"/>
</dbReference>
<evidence type="ECO:0000256" key="1">
    <source>
        <dbReference type="ARBA" id="ARBA00004948"/>
    </source>
</evidence>
<comment type="catalytic activity">
    <reaction evidence="4">
        <text>glycine + O2 + H2O = glyoxylate + H2O2 + NH4(+)</text>
        <dbReference type="Rhea" id="RHEA:11532"/>
        <dbReference type="ChEBI" id="CHEBI:15377"/>
        <dbReference type="ChEBI" id="CHEBI:15379"/>
        <dbReference type="ChEBI" id="CHEBI:16240"/>
        <dbReference type="ChEBI" id="CHEBI:28938"/>
        <dbReference type="ChEBI" id="CHEBI:36655"/>
        <dbReference type="ChEBI" id="CHEBI:57305"/>
        <dbReference type="EC" id="1.4.3.19"/>
    </reaction>
</comment>
<dbReference type="Gene3D" id="3.50.50.60">
    <property type="entry name" value="FAD/NAD(P)-binding domain"/>
    <property type="match status" value="1"/>
</dbReference>
<feature type="domain" description="FAD dependent oxidoreductase" evidence="6">
    <location>
        <begin position="9"/>
        <end position="354"/>
    </location>
</feature>
<dbReference type="Proteomes" id="UP000820669">
    <property type="component" value="Unassembled WGS sequence"/>
</dbReference>
<organism evidence="7 8">
    <name type="scientific">Pseudonocardia acidicola</name>
    <dbReference type="NCBI Taxonomy" id="2724939"/>
    <lineage>
        <taxon>Bacteria</taxon>
        <taxon>Bacillati</taxon>
        <taxon>Actinomycetota</taxon>
        <taxon>Actinomycetes</taxon>
        <taxon>Pseudonocardiales</taxon>
        <taxon>Pseudonocardiaceae</taxon>
        <taxon>Pseudonocardia</taxon>
    </lineage>
</organism>
<comment type="pathway">
    <text evidence="1">Cofactor biosynthesis; thiamine diphosphate biosynthesis.</text>
</comment>
<dbReference type="GO" id="GO:0043799">
    <property type="term" value="F:glycine oxidase activity"/>
    <property type="evidence" value="ECO:0007669"/>
    <property type="project" value="UniProtKB-EC"/>
</dbReference>
<comment type="caution">
    <text evidence="7">The sequence shown here is derived from an EMBL/GenBank/DDBJ whole genome shotgun (WGS) entry which is preliminary data.</text>
</comment>
<keyword evidence="3 7" id="KW-0560">Oxidoreductase</keyword>
<evidence type="ECO:0000256" key="3">
    <source>
        <dbReference type="ARBA" id="ARBA00023002"/>
    </source>
</evidence>
<dbReference type="RefSeq" id="WP_169385446.1">
    <property type="nucleotide sequence ID" value="NZ_JAAXLA010000110.1"/>
</dbReference>
<dbReference type="PANTHER" id="PTHR13847">
    <property type="entry name" value="SARCOSINE DEHYDROGENASE-RELATED"/>
    <property type="match status" value="1"/>
</dbReference>
<dbReference type="SUPFAM" id="SSF54373">
    <property type="entry name" value="FAD-linked reductases, C-terminal domain"/>
    <property type="match status" value="1"/>
</dbReference>
<sequence>MTSTTTGRLAVLGGGVIGLSSAWRAASAGWQVTLLDPAPGSGASWVAGGMLAPVTEAWPGEEDLLALGVDSVGRWPGFAAELDAAAGRPAGLRTEGTVVAATGSGDRAELDALAAHLERLGRPTERLSGRELRRLEPAIGPDVRGGLSVPGDLAVDNRMLLAALRAAGEKAGVTFEARSARRVREDGGRVAGVCCAEGPDVDADVVLVCAGAYSSALHPTLEGLIRPVKGEILRLARRTGAFPPPRRTVRALVDGRPVYAVPRDGDGLVVGATQAETGFDTEVTVAGVRDLLRDIERVLPGVAEYALLEAAAGLRPGSPDNLPLIGAPGPDGLLVATGHHRNGMLLAPVTADAVLALLRGEPVPESVRAADAARFVAARSGTGR</sequence>
<dbReference type="PANTHER" id="PTHR13847:SF289">
    <property type="entry name" value="GLYCINE OXIDASE"/>
    <property type="match status" value="1"/>
</dbReference>
<evidence type="ECO:0000256" key="2">
    <source>
        <dbReference type="ARBA" id="ARBA00022977"/>
    </source>
</evidence>
<evidence type="ECO:0000256" key="4">
    <source>
        <dbReference type="ARBA" id="ARBA00049872"/>
    </source>
</evidence>
<dbReference type="InterPro" id="IPR012727">
    <property type="entry name" value="Gly_oxidase_ThiO"/>
</dbReference>
<dbReference type="Pfam" id="PF01266">
    <property type="entry name" value="DAO"/>
    <property type="match status" value="1"/>
</dbReference>
<dbReference type="InterPro" id="IPR036188">
    <property type="entry name" value="FAD/NAD-bd_sf"/>
</dbReference>
<evidence type="ECO:0000256" key="5">
    <source>
        <dbReference type="ARBA" id="ARBA00050018"/>
    </source>
</evidence>
<evidence type="ECO:0000259" key="6">
    <source>
        <dbReference type="Pfam" id="PF01266"/>
    </source>
</evidence>
<dbReference type="EMBL" id="JAAXLA010000110">
    <property type="protein sequence ID" value="NMI01937.1"/>
    <property type="molecule type" value="Genomic_DNA"/>
</dbReference>
<reference evidence="7 8" key="1">
    <citation type="submission" date="2020-04" db="EMBL/GenBank/DDBJ databases">
        <authorList>
            <person name="Klaysubun C."/>
            <person name="Duangmal K."/>
            <person name="Lipun K."/>
        </authorList>
    </citation>
    <scope>NUCLEOTIDE SEQUENCE [LARGE SCALE GENOMIC DNA]</scope>
    <source>
        <strain evidence="7 8">K10HN5</strain>
    </source>
</reference>
<name>A0ABX1SK81_9PSEU</name>
<dbReference type="NCBIfam" id="TIGR02352">
    <property type="entry name" value="thiamin_ThiO"/>
    <property type="match status" value="1"/>
</dbReference>
<dbReference type="InterPro" id="IPR006076">
    <property type="entry name" value="FAD-dep_OxRdtase"/>
</dbReference>
<dbReference type="SUPFAM" id="SSF51905">
    <property type="entry name" value="FAD/NAD(P)-binding domain"/>
    <property type="match status" value="1"/>
</dbReference>